<keyword evidence="2" id="KW-1185">Reference proteome</keyword>
<proteinExistence type="predicted"/>
<comment type="caution">
    <text evidence="1">The sequence shown here is derived from an EMBL/GenBank/DDBJ whole genome shotgun (WGS) entry which is preliminary data.</text>
</comment>
<organism evidence="1 2">
    <name type="scientific">Chiloscyllium punctatum</name>
    <name type="common">Brownbanded bambooshark</name>
    <name type="synonym">Hemiscyllium punctatum</name>
    <dbReference type="NCBI Taxonomy" id="137246"/>
    <lineage>
        <taxon>Eukaryota</taxon>
        <taxon>Metazoa</taxon>
        <taxon>Chordata</taxon>
        <taxon>Craniata</taxon>
        <taxon>Vertebrata</taxon>
        <taxon>Chondrichthyes</taxon>
        <taxon>Elasmobranchii</taxon>
        <taxon>Galeomorphii</taxon>
        <taxon>Galeoidea</taxon>
        <taxon>Orectolobiformes</taxon>
        <taxon>Hemiscylliidae</taxon>
        <taxon>Chiloscyllium</taxon>
    </lineage>
</organism>
<name>A0A401U2X1_CHIPU</name>
<gene>
    <name evidence="1" type="ORF">chiPu_0033600</name>
</gene>
<evidence type="ECO:0000313" key="1">
    <source>
        <dbReference type="EMBL" id="GCC49229.1"/>
    </source>
</evidence>
<dbReference type="Proteomes" id="UP000287033">
    <property type="component" value="Unassembled WGS sequence"/>
</dbReference>
<reference evidence="1 2" key="1">
    <citation type="journal article" date="2018" name="Nat. Ecol. Evol.">
        <title>Shark genomes provide insights into elasmobranch evolution and the origin of vertebrates.</title>
        <authorList>
            <person name="Hara Y"/>
            <person name="Yamaguchi K"/>
            <person name="Onimaru K"/>
            <person name="Kadota M"/>
            <person name="Koyanagi M"/>
            <person name="Keeley SD"/>
            <person name="Tatsumi K"/>
            <person name="Tanaka K"/>
            <person name="Motone F"/>
            <person name="Kageyama Y"/>
            <person name="Nozu R"/>
            <person name="Adachi N"/>
            <person name="Nishimura O"/>
            <person name="Nakagawa R"/>
            <person name="Tanegashima C"/>
            <person name="Kiyatake I"/>
            <person name="Matsumoto R"/>
            <person name="Murakumo K"/>
            <person name="Nishida K"/>
            <person name="Terakita A"/>
            <person name="Kuratani S"/>
            <person name="Sato K"/>
            <person name="Hyodo S Kuraku.S."/>
        </authorList>
    </citation>
    <scope>NUCLEOTIDE SEQUENCE [LARGE SCALE GENOMIC DNA]</scope>
</reference>
<evidence type="ECO:0000313" key="2">
    <source>
        <dbReference type="Proteomes" id="UP000287033"/>
    </source>
</evidence>
<dbReference type="EMBL" id="BEZZ01266881">
    <property type="protein sequence ID" value="GCC49229.1"/>
    <property type="molecule type" value="Genomic_DNA"/>
</dbReference>
<dbReference type="AlphaFoldDB" id="A0A401U2X1"/>
<feature type="non-terminal residue" evidence="1">
    <location>
        <position position="77"/>
    </location>
</feature>
<accession>A0A401U2X1</accession>
<sequence>MHDWRIAVGGSRSGVRFAVGSVPGWGIAWLGRCPVGGSRSWVGARLGDRGDGAAVPGWGIAEWGAVPGWGIAVMWPR</sequence>
<protein>
    <submittedName>
        <fullName evidence="1">Uncharacterized protein</fullName>
    </submittedName>
</protein>